<dbReference type="PANTHER" id="PTHR47510:SF3">
    <property type="entry name" value="ENDO_EXONUCLEASE_PHOSPHATASE DOMAIN-CONTAINING PROTEIN"/>
    <property type="match status" value="1"/>
</dbReference>
<reference evidence="2" key="1">
    <citation type="submission" date="2021-02" db="EMBL/GenBank/DDBJ databases">
        <authorList>
            <person name="Steward A R."/>
        </authorList>
    </citation>
    <scope>NUCLEOTIDE SEQUENCE</scope>
</reference>
<feature type="compositionally biased region" description="Basic and acidic residues" evidence="1">
    <location>
        <begin position="47"/>
        <end position="59"/>
    </location>
</feature>
<evidence type="ECO:0000256" key="1">
    <source>
        <dbReference type="SAM" id="MobiDB-lite"/>
    </source>
</evidence>
<feature type="compositionally biased region" description="Polar residues" evidence="1">
    <location>
        <begin position="7"/>
        <end position="46"/>
    </location>
</feature>
<name>A0A821XIE8_9NEOP</name>
<organism evidence="2 3">
    <name type="scientific">Pieris macdunnoughi</name>
    <dbReference type="NCBI Taxonomy" id="345717"/>
    <lineage>
        <taxon>Eukaryota</taxon>
        <taxon>Metazoa</taxon>
        <taxon>Ecdysozoa</taxon>
        <taxon>Arthropoda</taxon>
        <taxon>Hexapoda</taxon>
        <taxon>Insecta</taxon>
        <taxon>Pterygota</taxon>
        <taxon>Neoptera</taxon>
        <taxon>Endopterygota</taxon>
        <taxon>Lepidoptera</taxon>
        <taxon>Glossata</taxon>
        <taxon>Ditrysia</taxon>
        <taxon>Papilionoidea</taxon>
        <taxon>Pieridae</taxon>
        <taxon>Pierinae</taxon>
        <taxon>Pieris</taxon>
    </lineage>
</organism>
<dbReference type="Proteomes" id="UP000663880">
    <property type="component" value="Unassembled WGS sequence"/>
</dbReference>
<evidence type="ECO:0000313" key="2">
    <source>
        <dbReference type="EMBL" id="CAF4943890.1"/>
    </source>
</evidence>
<gene>
    <name evidence="2" type="ORF">PMACD_LOCUS14986</name>
</gene>
<proteinExistence type="predicted"/>
<keyword evidence="3" id="KW-1185">Reference proteome</keyword>
<comment type="caution">
    <text evidence="2">The sequence shown here is derived from an EMBL/GenBank/DDBJ whole genome shotgun (WGS) entry which is preliminary data.</text>
</comment>
<dbReference type="AlphaFoldDB" id="A0A821XIE8"/>
<evidence type="ECO:0000313" key="3">
    <source>
        <dbReference type="Proteomes" id="UP000663880"/>
    </source>
</evidence>
<dbReference type="PANTHER" id="PTHR47510">
    <property type="entry name" value="REVERSE TRANSCRIPTASE DOMAIN-CONTAINING PROTEIN"/>
    <property type="match status" value="1"/>
</dbReference>
<dbReference type="EMBL" id="CAJOBZ010000068">
    <property type="protein sequence ID" value="CAF4943890.1"/>
    <property type="molecule type" value="Genomic_DNA"/>
</dbReference>
<dbReference type="OrthoDB" id="10056483at2759"/>
<protein>
    <recommendedName>
        <fullName evidence="4">Reverse transcriptase domain-containing protein</fullName>
    </recommendedName>
</protein>
<evidence type="ECO:0008006" key="4">
    <source>
        <dbReference type="Google" id="ProtNLM"/>
    </source>
</evidence>
<accession>A0A821XIE8</accession>
<sequence>MKKRKQTLGSSKSRTSTTSAVPTISITLATTGSAAVKTRSPSTSAPRQRENNKQEENRVTGHVQHPPLAVSLRLIPNVCSVVSSTTGAAQSYSRGQIGISNDWSKWNFNKADYHILYTPLLPVDWGTLYSLSDVDEMVVYFTWSFWQYVKDHTRPLKREGIVTDGINLTEEERANEFAQFFKSVYSAETPQLDVNAAAAYGTSSARVHLDDFTLREVSEALVHLKPKRSAGSDGLPPFLFRDCERLLAAPLHHIFSTCLKSNIFPAQWKTTRVTPVPKGIPGPDIPAQLRDEQHGFRPGHSTTMNLLDLMMYTMMYMYLMPVVDAGGQVDVVYLDIKKAFDTVDNDILLRKLAAFGCIPKLLHF</sequence>
<feature type="region of interest" description="Disordered" evidence="1">
    <location>
        <begin position="1"/>
        <end position="62"/>
    </location>
</feature>